<sequence length="1119" mass="119209">MVWGPGRERERIVGVGGSGGLRITLLGTFEVRRGDTVVPVPGARLRYLLTRLALAGGRPVDPVTLVGALWPEEQPADPVNALQSLVSRLRKLLGGGIEGTYRLDVTDDDVDALRFERLAADGRAALRAGPARAAAGLLGEAVALWSGPNGGTPGPDGPAAVAAVAPTVALRLARELVEATADLAGAETELGSAATAEARLTTLLAENPLHERVAALLIDALAAQGRQAEALAVYERVRESLADALGADPGAALRERHHRLLHPADPPGRPGAKPAGPDRVGAAEPPPSNLPAALTSFVGRDDDLTRIGVLFAGGRLVTVLGPGGAGKTRIALEAARRHRHEHRDGTWLVDLSGVTEPAKVGAAFLAAIGLRGGAFFEGSGTVRVEGDELETLTDQLGGRQVLLLVDNCEHLVDAVAHLIAALLPRCPGLRVLATSREPLAVDGEALVPLGPLTLPEPADSVERARRTASVRLFTERAAAVRPGFDVDADNLADVRRVVRGLDGMPLALELAAARLRTLSLAELATGLSDRFRLLTTGSRTALPRHRTLRAVIAWSWDLLGEHERTVAERVSVLPGGVTTASAAAVCEDTTVPPEEIPELLAALVDRSILQLAPEPGRYRMLETLREYGLERLSEQGVRTAVRGHAARHLSVLMAHHEPQLRGPGQLVALWAMHAEYDNTLAALRHLCDAGAADAAISLAMRLAWYWQMLGRDADATYWLGEALAVPGATPGLDRDCAEAVLLLSRINDRSALLAESARTSEDELRRLAERLLTYPELPGVAGALAAVALGFLRETERALDIIERLIDGPDPWLTGLARIFRAQFAENDGDLAQVQVDVPVAIECFRAAGDRWGQATALPLRALLRQYDGDLDGAQADLREARSLAREFGSLSLSDEIFIELRWIDLNVRRGDSEAALAMIDEVREQVRRLGSAEMVILVDALAAGLALRLGELDRARGLLERAEHGLVTEPHFAGDHGEALISAVRAELCIELGDGPGAEVALARAYAAGVRCRDMPILAVVAVTAASLAGFYGRYRDAAYILGASSRLRGTHDRSDPQTRRLAHEVRAELGDDGFAEAYETGWSLDGKTASIRVDPARLRREALPAGTENPTAQARRA</sequence>
<dbReference type="InterPro" id="IPR027417">
    <property type="entry name" value="P-loop_NTPase"/>
</dbReference>
<dbReference type="GO" id="GO:0006355">
    <property type="term" value="P:regulation of DNA-templated transcription"/>
    <property type="evidence" value="ECO:0007669"/>
    <property type="project" value="InterPro"/>
</dbReference>
<feature type="domain" description="Bacterial transcriptional activator" evidence="2">
    <location>
        <begin position="110"/>
        <end position="261"/>
    </location>
</feature>
<dbReference type="PANTHER" id="PTHR47691">
    <property type="entry name" value="REGULATOR-RELATED"/>
    <property type="match status" value="1"/>
</dbReference>
<accession>A0A919IX90</accession>
<dbReference type="GO" id="GO:0003677">
    <property type="term" value="F:DNA binding"/>
    <property type="evidence" value="ECO:0007669"/>
    <property type="project" value="InterPro"/>
</dbReference>
<dbReference type="PRINTS" id="PR00364">
    <property type="entry name" value="DISEASERSIST"/>
</dbReference>
<evidence type="ECO:0000313" key="4">
    <source>
        <dbReference type="Proteomes" id="UP000598174"/>
    </source>
</evidence>
<evidence type="ECO:0000259" key="2">
    <source>
        <dbReference type="SMART" id="SM01043"/>
    </source>
</evidence>
<dbReference type="InterPro" id="IPR036388">
    <property type="entry name" value="WH-like_DNA-bd_sf"/>
</dbReference>
<dbReference type="Gene3D" id="1.10.10.10">
    <property type="entry name" value="Winged helix-like DNA-binding domain superfamily/Winged helix DNA-binding domain"/>
    <property type="match status" value="1"/>
</dbReference>
<name>A0A919IX90_9ACTN</name>
<gene>
    <name evidence="3" type="ORF">Afe05nite_23950</name>
</gene>
<proteinExistence type="predicted"/>
<dbReference type="SUPFAM" id="SSF52540">
    <property type="entry name" value="P-loop containing nucleoside triphosphate hydrolases"/>
    <property type="match status" value="1"/>
</dbReference>
<dbReference type="InterPro" id="IPR005158">
    <property type="entry name" value="BTAD"/>
</dbReference>
<comment type="caution">
    <text evidence="3">The sequence shown here is derived from an EMBL/GenBank/DDBJ whole genome shotgun (WGS) entry which is preliminary data.</text>
</comment>
<dbReference type="Proteomes" id="UP000598174">
    <property type="component" value="Unassembled WGS sequence"/>
</dbReference>
<keyword evidence="4" id="KW-1185">Reference proteome</keyword>
<dbReference type="AlphaFoldDB" id="A0A919IX90"/>
<feature type="region of interest" description="Disordered" evidence="1">
    <location>
        <begin position="261"/>
        <end position="288"/>
    </location>
</feature>
<dbReference type="CDD" id="cd15831">
    <property type="entry name" value="BTAD"/>
    <property type="match status" value="1"/>
</dbReference>
<reference evidence="3" key="1">
    <citation type="submission" date="2021-01" db="EMBL/GenBank/DDBJ databases">
        <title>Whole genome shotgun sequence of Actinoplanes ferrugineus NBRC 15555.</title>
        <authorList>
            <person name="Komaki H."/>
            <person name="Tamura T."/>
        </authorList>
    </citation>
    <scope>NUCLEOTIDE SEQUENCE</scope>
    <source>
        <strain evidence="3">NBRC 15555</strain>
    </source>
</reference>
<organism evidence="3 4">
    <name type="scientific">Paractinoplanes ferrugineus</name>
    <dbReference type="NCBI Taxonomy" id="113564"/>
    <lineage>
        <taxon>Bacteria</taxon>
        <taxon>Bacillati</taxon>
        <taxon>Actinomycetota</taxon>
        <taxon>Actinomycetes</taxon>
        <taxon>Micromonosporales</taxon>
        <taxon>Micromonosporaceae</taxon>
        <taxon>Paractinoplanes</taxon>
    </lineage>
</organism>
<dbReference type="SMART" id="SM01043">
    <property type="entry name" value="BTAD"/>
    <property type="match status" value="1"/>
</dbReference>
<dbReference type="SUPFAM" id="SSF46894">
    <property type="entry name" value="C-terminal effector domain of the bipartite response regulators"/>
    <property type="match status" value="1"/>
</dbReference>
<dbReference type="PANTHER" id="PTHR47691:SF3">
    <property type="entry name" value="HTH-TYPE TRANSCRIPTIONAL REGULATOR RV0890C-RELATED"/>
    <property type="match status" value="1"/>
</dbReference>
<protein>
    <submittedName>
        <fullName evidence="3">SARP family transcriptional regulator</fullName>
    </submittedName>
</protein>
<dbReference type="InterPro" id="IPR011990">
    <property type="entry name" value="TPR-like_helical_dom_sf"/>
</dbReference>
<dbReference type="InterPro" id="IPR016032">
    <property type="entry name" value="Sig_transdc_resp-reg_C-effctor"/>
</dbReference>
<dbReference type="Pfam" id="PF03704">
    <property type="entry name" value="BTAD"/>
    <property type="match status" value="1"/>
</dbReference>
<dbReference type="SUPFAM" id="SSF48452">
    <property type="entry name" value="TPR-like"/>
    <property type="match status" value="1"/>
</dbReference>
<evidence type="ECO:0000313" key="3">
    <source>
        <dbReference type="EMBL" id="GIE10555.1"/>
    </source>
</evidence>
<dbReference type="Gene3D" id="3.40.50.300">
    <property type="entry name" value="P-loop containing nucleotide triphosphate hydrolases"/>
    <property type="match status" value="1"/>
</dbReference>
<dbReference type="EMBL" id="BOMM01000016">
    <property type="protein sequence ID" value="GIE10555.1"/>
    <property type="molecule type" value="Genomic_DNA"/>
</dbReference>
<evidence type="ECO:0000256" key="1">
    <source>
        <dbReference type="SAM" id="MobiDB-lite"/>
    </source>
</evidence>
<dbReference type="Gene3D" id="1.25.40.10">
    <property type="entry name" value="Tetratricopeptide repeat domain"/>
    <property type="match status" value="1"/>
</dbReference>
<feature type="compositionally biased region" description="Low complexity" evidence="1">
    <location>
        <begin position="270"/>
        <end position="279"/>
    </location>
</feature>